<feature type="domain" description="Protein SirB1 N-terminal" evidence="2">
    <location>
        <begin position="42"/>
        <end position="193"/>
    </location>
</feature>
<dbReference type="Pfam" id="PF13371">
    <property type="entry name" value="TPR_9"/>
    <property type="match status" value="1"/>
</dbReference>
<gene>
    <name evidence="3" type="ORF">VB695_09595</name>
</gene>
<name>A0ABU5UPY7_NODSP</name>
<dbReference type="Proteomes" id="UP001303285">
    <property type="component" value="Unassembled WGS sequence"/>
</dbReference>
<proteinExistence type="inferred from homology"/>
<dbReference type="SUPFAM" id="SSF48452">
    <property type="entry name" value="TPR-like"/>
    <property type="match status" value="1"/>
</dbReference>
<protein>
    <submittedName>
        <fullName evidence="3">SirB1 family protein</fullName>
    </submittedName>
</protein>
<evidence type="ECO:0000313" key="3">
    <source>
        <dbReference type="EMBL" id="MEA5608321.1"/>
    </source>
</evidence>
<comment type="caution">
    <text evidence="3">The sequence shown here is derived from an EMBL/GenBank/DDBJ whole genome shotgun (WGS) entry which is preliminary data.</text>
</comment>
<reference evidence="3 4" key="1">
    <citation type="submission" date="2023-12" db="EMBL/GenBank/DDBJ databases">
        <title>Baltic Sea Cyanobacteria.</title>
        <authorList>
            <person name="Delbaje E."/>
            <person name="Fewer D.P."/>
            <person name="Shishido T.K."/>
        </authorList>
    </citation>
    <scope>NUCLEOTIDE SEQUENCE [LARGE SCALE GENOMIC DNA]</scope>
    <source>
        <strain evidence="3 4">UHCC 0060</strain>
    </source>
</reference>
<keyword evidence="4" id="KW-1185">Reference proteome</keyword>
<dbReference type="InterPro" id="IPR032698">
    <property type="entry name" value="SirB1_N"/>
</dbReference>
<dbReference type="Gene3D" id="1.25.40.10">
    <property type="entry name" value="Tetratricopeptide repeat domain"/>
    <property type="match status" value="1"/>
</dbReference>
<dbReference type="PANTHER" id="PTHR31350">
    <property type="entry name" value="SI:DKEY-261L7.2"/>
    <property type="match status" value="1"/>
</dbReference>
<comment type="similarity">
    <text evidence="1">Belongs to the UPF0162 family.</text>
</comment>
<sequence length="281" mass="32022">MNFSSARLYFYQEIQQPDEQIDLAKAALYIAQEEYPDLDTAEYLNALDTMAGEVQECLPASPYPLRIIQTLNEYLYTDLGFAGNQTDYYDPCNSFLNDVIDRRMGIPITLALVYLEISRRIDFPMVGVGMPGHFLIRPDIPDMEIFVDAFNGGEVMFAEDCENRLSQMFQQPVSLRPEFLAPVSNRQLLARMLTNLKYIYLKQQNLAKSLAAVERILFLFPGMILEVRDSASADLSVRGLLYYQLGEYHQAADDLQSYLVKVPHAEDAVVIRQLLAEMGKD</sequence>
<dbReference type="Pfam" id="PF13369">
    <property type="entry name" value="Transglut_core2"/>
    <property type="match status" value="1"/>
</dbReference>
<dbReference type="EMBL" id="JAYGHK010000024">
    <property type="protein sequence ID" value="MEA5608321.1"/>
    <property type="molecule type" value="Genomic_DNA"/>
</dbReference>
<evidence type="ECO:0000259" key="2">
    <source>
        <dbReference type="Pfam" id="PF13369"/>
    </source>
</evidence>
<evidence type="ECO:0000256" key="1">
    <source>
        <dbReference type="ARBA" id="ARBA00007100"/>
    </source>
</evidence>
<dbReference type="PANTHER" id="PTHR31350:SF21">
    <property type="entry name" value="F-BOX ONLY PROTEIN 21"/>
    <property type="match status" value="1"/>
</dbReference>
<accession>A0ABU5UPY7</accession>
<evidence type="ECO:0000313" key="4">
    <source>
        <dbReference type="Proteomes" id="UP001303285"/>
    </source>
</evidence>
<organism evidence="3 4">
    <name type="scientific">Nodularia spumigena UHCC 0060</name>
    <dbReference type="NCBI Taxonomy" id="3110300"/>
    <lineage>
        <taxon>Bacteria</taxon>
        <taxon>Bacillati</taxon>
        <taxon>Cyanobacteriota</taxon>
        <taxon>Cyanophyceae</taxon>
        <taxon>Nostocales</taxon>
        <taxon>Nodulariaceae</taxon>
        <taxon>Nodularia</taxon>
    </lineage>
</organism>
<dbReference type="RefSeq" id="WP_323244307.1">
    <property type="nucleotide sequence ID" value="NZ_JAYGHK010000024.1"/>
</dbReference>
<dbReference type="InterPro" id="IPR011990">
    <property type="entry name" value="TPR-like_helical_dom_sf"/>
</dbReference>